<dbReference type="EMBL" id="ML732342">
    <property type="protein sequence ID" value="KAB8069407.1"/>
    <property type="molecule type" value="Genomic_DNA"/>
</dbReference>
<dbReference type="PANTHER" id="PTHR12145">
    <property type="entry name" value="MANNAN ENDO-1,6-ALPHA-MANNOSIDASE DCW1"/>
    <property type="match status" value="1"/>
</dbReference>
<dbReference type="Pfam" id="PF03663">
    <property type="entry name" value="Glyco_hydro_76"/>
    <property type="match status" value="2"/>
</dbReference>
<dbReference type="GO" id="GO:0016052">
    <property type="term" value="P:carbohydrate catabolic process"/>
    <property type="evidence" value="ECO:0007669"/>
    <property type="project" value="InterPro"/>
</dbReference>
<feature type="region of interest" description="Disordered" evidence="8">
    <location>
        <begin position="301"/>
        <end position="326"/>
    </location>
</feature>
<dbReference type="SUPFAM" id="SSF48208">
    <property type="entry name" value="Six-hairpin glycosidases"/>
    <property type="match status" value="1"/>
</dbReference>
<keyword evidence="9" id="KW-1133">Transmembrane helix</keyword>
<dbReference type="AlphaFoldDB" id="A0A5N5WNX8"/>
<keyword evidence="11" id="KW-1185">Reference proteome</keyword>
<reference evidence="10 11" key="1">
    <citation type="submission" date="2019-04" db="EMBL/GenBank/DDBJ databases">
        <title>Friends and foes A comparative genomics study of 23 Aspergillus species from section Flavi.</title>
        <authorList>
            <consortium name="DOE Joint Genome Institute"/>
            <person name="Kjaerbolling I."/>
            <person name="Vesth T."/>
            <person name="Frisvad J.C."/>
            <person name="Nybo J.L."/>
            <person name="Theobald S."/>
            <person name="Kildgaard S."/>
            <person name="Isbrandt T."/>
            <person name="Kuo A."/>
            <person name="Sato A."/>
            <person name="Lyhne E.K."/>
            <person name="Kogle M.E."/>
            <person name="Wiebenga A."/>
            <person name="Kun R.S."/>
            <person name="Lubbers R.J."/>
            <person name="Makela M.R."/>
            <person name="Barry K."/>
            <person name="Chovatia M."/>
            <person name="Clum A."/>
            <person name="Daum C."/>
            <person name="Haridas S."/>
            <person name="He G."/>
            <person name="LaButti K."/>
            <person name="Lipzen A."/>
            <person name="Mondo S."/>
            <person name="Riley R."/>
            <person name="Salamov A."/>
            <person name="Simmons B.A."/>
            <person name="Magnuson J.K."/>
            <person name="Henrissat B."/>
            <person name="Mortensen U.H."/>
            <person name="Larsen T.O."/>
            <person name="Devries R.P."/>
            <person name="Grigoriev I.V."/>
            <person name="Machida M."/>
            <person name="Baker S.E."/>
            <person name="Andersen M.R."/>
        </authorList>
    </citation>
    <scope>NUCLEOTIDE SEQUENCE [LARGE SCALE GENOMIC DNA]</scope>
    <source>
        <strain evidence="10 11">CBS 151.66</strain>
    </source>
</reference>
<evidence type="ECO:0000256" key="3">
    <source>
        <dbReference type="ARBA" id="ARBA00012350"/>
    </source>
</evidence>
<keyword evidence="9" id="KW-0472">Membrane</keyword>
<feature type="transmembrane region" description="Helical" evidence="9">
    <location>
        <begin position="337"/>
        <end position="356"/>
    </location>
</feature>
<comment type="catalytic activity">
    <reaction evidence="1">
        <text>Random hydrolysis of (1-&gt;6)-alpha-D-mannosidic linkages in unbranched (1-&gt;6)-mannans.</text>
        <dbReference type="EC" id="3.2.1.101"/>
    </reaction>
</comment>
<evidence type="ECO:0000256" key="1">
    <source>
        <dbReference type="ARBA" id="ARBA00001452"/>
    </source>
</evidence>
<proteinExistence type="inferred from homology"/>
<dbReference type="PANTHER" id="PTHR12145:SF36">
    <property type="entry name" value="MANNAN ENDO-1,6-ALPHA-MANNOSIDASE DCW1"/>
    <property type="match status" value="1"/>
</dbReference>
<dbReference type="GO" id="GO:0009272">
    <property type="term" value="P:fungal-type cell wall biogenesis"/>
    <property type="evidence" value="ECO:0007669"/>
    <property type="project" value="TreeGrafter"/>
</dbReference>
<dbReference type="InterPro" id="IPR005198">
    <property type="entry name" value="Glyco_hydro_76"/>
</dbReference>
<name>A0A5N5WNX8_9EURO</name>
<keyword evidence="4" id="KW-0732">Signal</keyword>
<sequence>MLKCYTGDRPGDVPGNLPDPYYRWEAGSMSNALVEYWYYTKDPTWFPLVTHALLHQTGPEDNFMPPNQTRNLGNNDQMFWGLGSYIHCRGQVQNLSEDKPQWLSLAQTAFNSQATRWDTRTCGGGLRWQIFTFNNEYTYKNTAEKAFDWLMDHGLISKDCYSYDGVDDEQNCTNVNPVQWTYNAGDFMLGAAHMYVSTDGSEVWERHLEGITNESFKALLSRWVAHAIKGVPFTKDALMPKLRACAEAATLQCSGPDGACGLRWNEGSRFDGSTDVGEQMAALEVIQRNLVDYVEGRVTASTGGTSKGNPDAGTKTSDKGSNGGHKRKITLTDGIEAWTFTASLGIFIMTGVIFMLT</sequence>
<evidence type="ECO:0000313" key="10">
    <source>
        <dbReference type="EMBL" id="KAB8069407.1"/>
    </source>
</evidence>
<evidence type="ECO:0000256" key="2">
    <source>
        <dbReference type="ARBA" id="ARBA00009699"/>
    </source>
</evidence>
<accession>A0A5N5WNX8</accession>
<evidence type="ECO:0000256" key="7">
    <source>
        <dbReference type="ARBA" id="ARBA00023295"/>
    </source>
</evidence>
<dbReference type="InterPro" id="IPR014480">
    <property type="entry name" value="Mannan-1_6-alpha_mannosidase"/>
</dbReference>
<dbReference type="Gene3D" id="1.50.10.20">
    <property type="match status" value="1"/>
</dbReference>
<organism evidence="10 11">
    <name type="scientific">Aspergillus leporis</name>
    <dbReference type="NCBI Taxonomy" id="41062"/>
    <lineage>
        <taxon>Eukaryota</taxon>
        <taxon>Fungi</taxon>
        <taxon>Dikarya</taxon>
        <taxon>Ascomycota</taxon>
        <taxon>Pezizomycotina</taxon>
        <taxon>Eurotiomycetes</taxon>
        <taxon>Eurotiomycetidae</taxon>
        <taxon>Eurotiales</taxon>
        <taxon>Aspergillaceae</taxon>
        <taxon>Aspergillus</taxon>
        <taxon>Aspergillus subgen. Circumdati</taxon>
    </lineage>
</organism>
<keyword evidence="5 10" id="KW-0378">Hydrolase</keyword>
<dbReference type="OrthoDB" id="4187847at2759"/>
<comment type="similarity">
    <text evidence="2">Belongs to the glycosyl hydrolase 76 family.</text>
</comment>
<dbReference type="InterPro" id="IPR008928">
    <property type="entry name" value="6-hairpin_glycosidase_sf"/>
</dbReference>
<evidence type="ECO:0000313" key="11">
    <source>
        <dbReference type="Proteomes" id="UP000326565"/>
    </source>
</evidence>
<evidence type="ECO:0000256" key="6">
    <source>
        <dbReference type="ARBA" id="ARBA00023180"/>
    </source>
</evidence>
<dbReference type="GO" id="GO:0008496">
    <property type="term" value="F:mannan endo-1,6-alpha-mannosidase activity"/>
    <property type="evidence" value="ECO:0007669"/>
    <property type="project" value="UniProtKB-EC"/>
</dbReference>
<evidence type="ECO:0000256" key="8">
    <source>
        <dbReference type="SAM" id="MobiDB-lite"/>
    </source>
</evidence>
<evidence type="ECO:0000256" key="4">
    <source>
        <dbReference type="ARBA" id="ARBA00022729"/>
    </source>
</evidence>
<evidence type="ECO:0000256" key="9">
    <source>
        <dbReference type="SAM" id="Phobius"/>
    </source>
</evidence>
<keyword evidence="6" id="KW-0325">Glycoprotein</keyword>
<keyword evidence="7" id="KW-0326">Glycosidase</keyword>
<protein>
    <recommendedName>
        <fullName evidence="3">mannan endo-1,6-alpha-mannosidase</fullName>
        <ecNumber evidence="3">3.2.1.101</ecNumber>
    </recommendedName>
</protein>
<gene>
    <name evidence="10" type="ORF">BDV29DRAFT_198694</name>
</gene>
<dbReference type="EC" id="3.2.1.101" evidence="3"/>
<evidence type="ECO:0000256" key="5">
    <source>
        <dbReference type="ARBA" id="ARBA00022801"/>
    </source>
</evidence>
<keyword evidence="9" id="KW-0812">Transmembrane</keyword>
<dbReference type="Proteomes" id="UP000326565">
    <property type="component" value="Unassembled WGS sequence"/>
</dbReference>